<evidence type="ECO:0000313" key="3">
    <source>
        <dbReference type="EMBL" id="GGB07127.1"/>
    </source>
</evidence>
<evidence type="ECO:0000313" key="4">
    <source>
        <dbReference type="Proteomes" id="UP000620596"/>
    </source>
</evidence>
<proteinExistence type="predicted"/>
<dbReference type="GO" id="GO:0003697">
    <property type="term" value="F:single-stranded DNA binding"/>
    <property type="evidence" value="ECO:0007669"/>
    <property type="project" value="InterPro"/>
</dbReference>
<dbReference type="InterPro" id="IPR013610">
    <property type="entry name" value="ArdC_N"/>
</dbReference>
<dbReference type="Proteomes" id="UP000620596">
    <property type="component" value="Unassembled WGS sequence"/>
</dbReference>
<feature type="domain" description="N-terminal" evidence="1">
    <location>
        <begin position="11"/>
        <end position="137"/>
    </location>
</feature>
<evidence type="ECO:0000259" key="2">
    <source>
        <dbReference type="Pfam" id="PF18818"/>
    </source>
</evidence>
<sequence>MSDAKKPAKRDLYQEVTDKLIAAIEAGTAPWQRPWQHVASAGLPMNGATAREYNGVNALLLMMMAQAEGFSDNRWFTFKQASDLGAKVKKGSKSTPVYFFKMLNARGVEVEGASAGGADQNGKERRQIPFLTEYRVFHATQIEGIEPFVQPERQWTPLQAVQEMVERLQPDIRYGGDRAFYAPGPGRGYIQMPPDRAFQTAEAAAGVLCHELGHWSGSEQKLNRTFGAWGTDAYAAEELRAEICSAMLCAQLGIATPIDNHAAYVGAWVKKLRGDKFEIFRAAKDARRMVDYLTGRLVLDPKPDEGMVPESPPALSPSLAHTREMEPVSDAAAISAVLAKARKSIAQVQRARRSGLVHVAQVLEGQGAEMSAQVGNASVI</sequence>
<dbReference type="AlphaFoldDB" id="A0A916SM18"/>
<reference evidence="3" key="2">
    <citation type="submission" date="2020-09" db="EMBL/GenBank/DDBJ databases">
        <authorList>
            <person name="Sun Q."/>
            <person name="Zhou Y."/>
        </authorList>
    </citation>
    <scope>NUCLEOTIDE SEQUENCE</scope>
    <source>
        <strain evidence="3">CGMCC 1.15322</strain>
    </source>
</reference>
<feature type="domain" description="Polyvalent protein metallopeptidase" evidence="2">
    <location>
        <begin position="160"/>
        <end position="284"/>
    </location>
</feature>
<dbReference type="EMBL" id="BMIG01000012">
    <property type="protein sequence ID" value="GGB07127.1"/>
    <property type="molecule type" value="Genomic_DNA"/>
</dbReference>
<dbReference type="RefSeq" id="WP_188709327.1">
    <property type="nucleotide sequence ID" value="NZ_BMIG01000012.1"/>
</dbReference>
<dbReference type="InterPro" id="IPR041459">
    <property type="entry name" value="MPTase-PolyVal"/>
</dbReference>
<protein>
    <submittedName>
        <fullName evidence="3">Antirepressor</fullName>
    </submittedName>
</protein>
<gene>
    <name evidence="3" type="ORF">GCM10011496_30030</name>
</gene>
<reference evidence="3" key="1">
    <citation type="journal article" date="2014" name="Int. J. Syst. Evol. Microbiol.">
        <title>Complete genome sequence of Corynebacterium casei LMG S-19264T (=DSM 44701T), isolated from a smear-ripened cheese.</title>
        <authorList>
            <consortium name="US DOE Joint Genome Institute (JGI-PGF)"/>
            <person name="Walter F."/>
            <person name="Albersmeier A."/>
            <person name="Kalinowski J."/>
            <person name="Ruckert C."/>
        </authorList>
    </citation>
    <scope>NUCLEOTIDE SEQUENCE</scope>
    <source>
        <strain evidence="3">CGMCC 1.15322</strain>
    </source>
</reference>
<accession>A0A916SM18</accession>
<dbReference type="Pfam" id="PF18818">
    <property type="entry name" value="MPTase-PolyVal"/>
    <property type="match status" value="1"/>
</dbReference>
<evidence type="ECO:0000259" key="1">
    <source>
        <dbReference type="Pfam" id="PF08401"/>
    </source>
</evidence>
<comment type="caution">
    <text evidence="3">The sequence shown here is derived from an EMBL/GenBank/DDBJ whole genome shotgun (WGS) entry which is preliminary data.</text>
</comment>
<name>A0A916SM18_9BURK</name>
<dbReference type="Pfam" id="PF08401">
    <property type="entry name" value="ArdcN"/>
    <property type="match status" value="1"/>
</dbReference>
<organism evidence="3 4">
    <name type="scientific">Polaromonas eurypsychrophila</name>
    <dbReference type="NCBI Taxonomy" id="1614635"/>
    <lineage>
        <taxon>Bacteria</taxon>
        <taxon>Pseudomonadati</taxon>
        <taxon>Pseudomonadota</taxon>
        <taxon>Betaproteobacteria</taxon>
        <taxon>Burkholderiales</taxon>
        <taxon>Comamonadaceae</taxon>
        <taxon>Polaromonas</taxon>
    </lineage>
</organism>
<keyword evidence="4" id="KW-1185">Reference proteome</keyword>